<gene>
    <name evidence="12" type="primary">fliL</name>
    <name evidence="12" type="ORF">K6Y31_04795</name>
</gene>
<keyword evidence="12" id="KW-0282">Flagellum</keyword>
<feature type="signal peptide" evidence="11">
    <location>
        <begin position="1"/>
        <end position="20"/>
    </location>
</feature>
<keyword evidence="7 10" id="KW-0283">Flagellar rotation</keyword>
<evidence type="ECO:0000256" key="5">
    <source>
        <dbReference type="ARBA" id="ARBA00022500"/>
    </source>
</evidence>
<feature type="chain" id="PRO_5047331602" description="Flagellar protein FliL" evidence="11">
    <location>
        <begin position="21"/>
        <end position="133"/>
    </location>
</feature>
<protein>
    <recommendedName>
        <fullName evidence="10">Flagellar protein FliL</fullName>
    </recommendedName>
</protein>
<comment type="caution">
    <text evidence="12">The sequence shown here is derived from an EMBL/GenBank/DDBJ whole genome shotgun (WGS) entry which is preliminary data.</text>
</comment>
<sequence>MKKGLISLLVLLFLSAPSLAEEAKGTDGIAYYAFEPDIITNYIKPGKRIGYVRVAVEFQLEHASDLAAIEHHDPLLRDAMIEIFGRQDEQKIKSITGRNEIRDACLQEVNKLLVQEAGIKGVSNIIFTKYLYQ</sequence>
<dbReference type="PANTHER" id="PTHR35091:SF5">
    <property type="entry name" value="FLAGELLAR PROTEIN FLIL"/>
    <property type="match status" value="1"/>
</dbReference>
<keyword evidence="5 10" id="KW-0145">Chemotaxis</keyword>
<evidence type="ECO:0000256" key="6">
    <source>
        <dbReference type="ARBA" id="ARBA00022692"/>
    </source>
</evidence>
<dbReference type="Pfam" id="PF03748">
    <property type="entry name" value="FliL"/>
    <property type="match status" value="1"/>
</dbReference>
<evidence type="ECO:0000256" key="2">
    <source>
        <dbReference type="ARBA" id="ARBA00004162"/>
    </source>
</evidence>
<dbReference type="RefSeq" id="WP_233051709.1">
    <property type="nucleotide sequence ID" value="NZ_JAIMJA010000004.1"/>
</dbReference>
<accession>A0ABS8W575</accession>
<keyword evidence="10" id="KW-0997">Cell inner membrane</keyword>
<keyword evidence="6" id="KW-0812">Transmembrane</keyword>
<keyword evidence="8" id="KW-1133">Transmembrane helix</keyword>
<name>A0ABS8W575_9GAMM</name>
<organism evidence="12 13">
    <name type="scientific">Motilimonas cestriensis</name>
    <dbReference type="NCBI Taxonomy" id="2742685"/>
    <lineage>
        <taxon>Bacteria</taxon>
        <taxon>Pseudomonadati</taxon>
        <taxon>Pseudomonadota</taxon>
        <taxon>Gammaproteobacteria</taxon>
        <taxon>Alteromonadales</taxon>
        <taxon>Alteromonadales genera incertae sedis</taxon>
        <taxon>Motilimonas</taxon>
    </lineage>
</organism>
<dbReference type="EMBL" id="JAIMJA010000004">
    <property type="protein sequence ID" value="MCE2594127.1"/>
    <property type="molecule type" value="Genomic_DNA"/>
</dbReference>
<evidence type="ECO:0000256" key="3">
    <source>
        <dbReference type="ARBA" id="ARBA00008281"/>
    </source>
</evidence>
<evidence type="ECO:0000256" key="8">
    <source>
        <dbReference type="ARBA" id="ARBA00022989"/>
    </source>
</evidence>
<comment type="similarity">
    <text evidence="3 10">Belongs to the FliL family.</text>
</comment>
<evidence type="ECO:0000313" key="13">
    <source>
        <dbReference type="Proteomes" id="UP001201273"/>
    </source>
</evidence>
<keyword evidence="9 10" id="KW-0472">Membrane</keyword>
<proteinExistence type="inferred from homology"/>
<evidence type="ECO:0000256" key="11">
    <source>
        <dbReference type="SAM" id="SignalP"/>
    </source>
</evidence>
<keyword evidence="12" id="KW-0966">Cell projection</keyword>
<keyword evidence="11" id="KW-0732">Signal</keyword>
<dbReference type="PANTHER" id="PTHR35091">
    <property type="entry name" value="FLAGELLAR PROTEIN FLIL"/>
    <property type="match status" value="1"/>
</dbReference>
<evidence type="ECO:0000313" key="12">
    <source>
        <dbReference type="EMBL" id="MCE2594127.1"/>
    </source>
</evidence>
<reference evidence="12 13" key="1">
    <citation type="journal article" date="2022" name="Environ. Microbiol. Rep.">
        <title>Eco-phylogenetic analyses reveal divergent evolution of vitamin B12 metabolism in the marine bacterial family 'Psychromonadaceae'.</title>
        <authorList>
            <person name="Jin X."/>
            <person name="Yang Y."/>
            <person name="Cao H."/>
            <person name="Gao B."/>
            <person name="Zhao Z."/>
        </authorList>
    </citation>
    <scope>NUCLEOTIDE SEQUENCE [LARGE SCALE GENOMIC DNA]</scope>
    <source>
        <strain evidence="12 13">MKS20</strain>
    </source>
</reference>
<comment type="subcellular location">
    <subcellularLocation>
        <location evidence="10">Cell inner membrane</location>
    </subcellularLocation>
    <subcellularLocation>
        <location evidence="2">Cell membrane</location>
        <topology evidence="2">Single-pass membrane protein</topology>
    </subcellularLocation>
</comment>
<evidence type="ECO:0000256" key="9">
    <source>
        <dbReference type="ARBA" id="ARBA00023136"/>
    </source>
</evidence>
<keyword evidence="4" id="KW-1003">Cell membrane</keyword>
<evidence type="ECO:0000256" key="7">
    <source>
        <dbReference type="ARBA" id="ARBA00022779"/>
    </source>
</evidence>
<evidence type="ECO:0000256" key="10">
    <source>
        <dbReference type="RuleBase" id="RU364125"/>
    </source>
</evidence>
<keyword evidence="13" id="KW-1185">Reference proteome</keyword>
<dbReference type="Proteomes" id="UP001201273">
    <property type="component" value="Unassembled WGS sequence"/>
</dbReference>
<dbReference type="InterPro" id="IPR005503">
    <property type="entry name" value="FliL"/>
</dbReference>
<evidence type="ECO:0000256" key="1">
    <source>
        <dbReference type="ARBA" id="ARBA00002254"/>
    </source>
</evidence>
<comment type="function">
    <text evidence="1 10">Controls the rotational direction of flagella during chemotaxis.</text>
</comment>
<keyword evidence="12" id="KW-0969">Cilium</keyword>
<evidence type="ECO:0000256" key="4">
    <source>
        <dbReference type="ARBA" id="ARBA00022475"/>
    </source>
</evidence>